<comment type="caution">
    <text evidence="1">The sequence shown here is derived from an EMBL/GenBank/DDBJ whole genome shotgun (WGS) entry which is preliminary data.</text>
</comment>
<reference evidence="2" key="1">
    <citation type="submission" date="2016-01" db="EMBL/GenBank/DDBJ databases">
        <title>Draft genome of Chromobacterium sp. F49.</title>
        <authorList>
            <person name="Hong K.W."/>
        </authorList>
    </citation>
    <scope>NUCLEOTIDE SEQUENCE [LARGE SCALE GENOMIC DNA]</scope>
    <source>
        <strain evidence="2">CN10</strain>
    </source>
</reference>
<protein>
    <recommendedName>
        <fullName evidence="3">HTH iclR-type domain-containing protein</fullName>
    </recommendedName>
</protein>
<accession>A0A163D8X6</accession>
<name>A0A163D8X6_9NEIS</name>
<dbReference type="RefSeq" id="WP_066610289.1">
    <property type="nucleotide sequence ID" value="NZ_LQQU01000009.1"/>
</dbReference>
<dbReference type="Proteomes" id="UP000076625">
    <property type="component" value="Unassembled WGS sequence"/>
</dbReference>
<sequence length="212" mass="23553">MAAPHRTRQPAELEMIGGKGTRQRCWEAIRARRDGFTLLDIAHKAAADIATTKTYLQALEKGGFIEVGNRERGGHDEKHYRLAKDNGLEAPRLTRDGQPVTQGRAQEQMWRTMRIMGGDFNYQELAALASTSEVAVSPVAARDYLKHLAHAGYVTVVAQGKGRGAGGVANRYRFNPGRYSGPRPPMVQRTKSVYDPNLGRVVWQEEADHDDL</sequence>
<proteinExistence type="predicted"/>
<dbReference type="OrthoDB" id="8080957at2"/>
<dbReference type="EMBL" id="LQQU01000009">
    <property type="protein sequence ID" value="KZE34156.1"/>
    <property type="molecule type" value="Genomic_DNA"/>
</dbReference>
<evidence type="ECO:0000313" key="1">
    <source>
        <dbReference type="EMBL" id="KZE34156.1"/>
    </source>
</evidence>
<evidence type="ECO:0008006" key="3">
    <source>
        <dbReference type="Google" id="ProtNLM"/>
    </source>
</evidence>
<evidence type="ECO:0000313" key="2">
    <source>
        <dbReference type="Proteomes" id="UP000076625"/>
    </source>
</evidence>
<dbReference type="AlphaFoldDB" id="A0A163D8X6"/>
<gene>
    <name evidence="1" type="ORF">AVW16_06685</name>
</gene>
<organism evidence="1 2">
    <name type="scientific">Crenobacter luteus</name>
    <dbReference type="NCBI Taxonomy" id="1452487"/>
    <lineage>
        <taxon>Bacteria</taxon>
        <taxon>Pseudomonadati</taxon>
        <taxon>Pseudomonadota</taxon>
        <taxon>Betaproteobacteria</taxon>
        <taxon>Neisseriales</taxon>
        <taxon>Neisseriaceae</taxon>
        <taxon>Crenobacter</taxon>
    </lineage>
</organism>
<dbReference type="STRING" id="1452487.AVW16_06685"/>
<keyword evidence="2" id="KW-1185">Reference proteome</keyword>